<dbReference type="EMBL" id="BAAASD010000029">
    <property type="protein sequence ID" value="GAA2359191.1"/>
    <property type="molecule type" value="Genomic_DNA"/>
</dbReference>
<evidence type="ECO:0000313" key="3">
    <source>
        <dbReference type="Proteomes" id="UP001500253"/>
    </source>
</evidence>
<protein>
    <submittedName>
        <fullName evidence="2">Conjugal transfer protein TraB</fullName>
    </submittedName>
</protein>
<dbReference type="Proteomes" id="UP001500253">
    <property type="component" value="Unassembled WGS sequence"/>
</dbReference>
<gene>
    <name evidence="2" type="ORF">GCM10010246_56490</name>
</gene>
<proteinExistence type="predicted"/>
<evidence type="ECO:0000256" key="1">
    <source>
        <dbReference type="SAM" id="MobiDB-lite"/>
    </source>
</evidence>
<name>A0ABP5TQH4_9ACTN</name>
<reference evidence="3" key="1">
    <citation type="journal article" date="2019" name="Int. J. Syst. Evol. Microbiol.">
        <title>The Global Catalogue of Microorganisms (GCM) 10K type strain sequencing project: providing services to taxonomists for standard genome sequencing and annotation.</title>
        <authorList>
            <consortium name="The Broad Institute Genomics Platform"/>
            <consortium name="The Broad Institute Genome Sequencing Center for Infectious Disease"/>
            <person name="Wu L."/>
            <person name="Ma J."/>
        </authorList>
    </citation>
    <scope>NUCLEOTIDE SEQUENCE [LARGE SCALE GENOMIC DNA]</scope>
    <source>
        <strain evidence="3">JCM 4316</strain>
    </source>
</reference>
<feature type="region of interest" description="Disordered" evidence="1">
    <location>
        <begin position="112"/>
        <end position="149"/>
    </location>
</feature>
<keyword evidence="3" id="KW-1185">Reference proteome</keyword>
<comment type="caution">
    <text evidence="2">The sequence shown here is derived from an EMBL/GenBank/DDBJ whole genome shotgun (WGS) entry which is preliminary data.</text>
</comment>
<dbReference type="RefSeq" id="WP_346177190.1">
    <property type="nucleotide sequence ID" value="NZ_BAAASD010000029.1"/>
</dbReference>
<accession>A0ABP5TQH4</accession>
<evidence type="ECO:0000313" key="2">
    <source>
        <dbReference type="EMBL" id="GAA2359191.1"/>
    </source>
</evidence>
<sequence>MSDNLPAIPGMNNGVASSTGSASSGNGFLALAGRTAKLAASALFLKEGMHLLRSHMQANANAAMRLSEMCDQAEVEPRFTSMIEDTSAALTAVAEASGEMVNAADAVDTDARGFNNAHDREYRPGYEASNGSGVRQAKPGFYRRTGRRS</sequence>
<organism evidence="2 3">
    <name type="scientific">Streptomyces cuspidosporus</name>
    <dbReference type="NCBI Taxonomy" id="66882"/>
    <lineage>
        <taxon>Bacteria</taxon>
        <taxon>Bacillati</taxon>
        <taxon>Actinomycetota</taxon>
        <taxon>Actinomycetes</taxon>
        <taxon>Kitasatosporales</taxon>
        <taxon>Streptomycetaceae</taxon>
        <taxon>Streptomyces</taxon>
    </lineage>
</organism>